<dbReference type="Proteomes" id="UP000192903">
    <property type="component" value="Unassembled WGS sequence"/>
</dbReference>
<evidence type="ECO:0000256" key="4">
    <source>
        <dbReference type="ARBA" id="ARBA00022692"/>
    </source>
</evidence>
<feature type="transmembrane region" description="Helical" evidence="7">
    <location>
        <begin position="9"/>
        <end position="30"/>
    </location>
</feature>
<comment type="subcellular location">
    <subcellularLocation>
        <location evidence="1 7">Cell membrane</location>
        <topology evidence="1 7">Multi-pass membrane protein</topology>
    </subcellularLocation>
</comment>
<dbReference type="EMBL" id="FXAF01000008">
    <property type="protein sequence ID" value="SMF60859.1"/>
    <property type="molecule type" value="Genomic_DNA"/>
</dbReference>
<reference evidence="10" key="1">
    <citation type="submission" date="2017-04" db="EMBL/GenBank/DDBJ databases">
        <authorList>
            <person name="Varghese N."/>
            <person name="Submissions S."/>
        </authorList>
    </citation>
    <scope>NUCLEOTIDE SEQUENCE [LARGE SCALE GENOMIC DNA]</scope>
    <source>
        <strain evidence="10">B4P</strain>
    </source>
</reference>
<dbReference type="STRING" id="464029.SAMN02982989_1128"/>
<dbReference type="PANTHER" id="PTHR43163:SF6">
    <property type="entry name" value="DIPEPTIDE TRANSPORT SYSTEM PERMEASE PROTEIN DPPB-RELATED"/>
    <property type="match status" value="1"/>
</dbReference>
<feature type="transmembrane region" description="Helical" evidence="7">
    <location>
        <begin position="135"/>
        <end position="161"/>
    </location>
</feature>
<dbReference type="PROSITE" id="PS50928">
    <property type="entry name" value="ABC_TM1"/>
    <property type="match status" value="1"/>
</dbReference>
<accession>A0A1X7FY98</accession>
<feature type="transmembrane region" description="Helical" evidence="7">
    <location>
        <begin position="181"/>
        <end position="209"/>
    </location>
</feature>
<proteinExistence type="inferred from homology"/>
<dbReference type="Gene3D" id="1.10.3720.10">
    <property type="entry name" value="MetI-like"/>
    <property type="match status" value="1"/>
</dbReference>
<evidence type="ECO:0000313" key="10">
    <source>
        <dbReference type="Proteomes" id="UP000192903"/>
    </source>
</evidence>
<protein>
    <submittedName>
        <fullName evidence="9">Peptide/nickel transport system permease protein</fullName>
    </submittedName>
</protein>
<dbReference type="InterPro" id="IPR045621">
    <property type="entry name" value="BPD_transp_1_N"/>
</dbReference>
<keyword evidence="10" id="KW-1185">Reference proteome</keyword>
<dbReference type="InterPro" id="IPR000515">
    <property type="entry name" value="MetI-like"/>
</dbReference>
<keyword evidence="4 7" id="KW-0812">Transmembrane</keyword>
<dbReference type="OrthoDB" id="9805855at2"/>
<gene>
    <name evidence="9" type="ORF">SAMN02982989_1128</name>
</gene>
<evidence type="ECO:0000256" key="1">
    <source>
        <dbReference type="ARBA" id="ARBA00004651"/>
    </source>
</evidence>
<keyword evidence="5 7" id="KW-1133">Transmembrane helix</keyword>
<feature type="transmembrane region" description="Helical" evidence="7">
    <location>
        <begin position="101"/>
        <end position="123"/>
    </location>
</feature>
<keyword evidence="3" id="KW-1003">Cell membrane</keyword>
<feature type="domain" description="ABC transmembrane type-1" evidence="8">
    <location>
        <begin position="95"/>
        <end position="325"/>
    </location>
</feature>
<keyword evidence="2 7" id="KW-0813">Transport</keyword>
<sequence>MIRFLSHRLLSGLIVIVGVSVLIFLLARVIPGDPARLALGPEASNEQVEAMRQQMGFDRPLVEQYARFITGAVQFDFGRSLYTDQPVSSDIAAGFPATLELVLYSGLSMTILGVGLGIASAHYKDRWLDNAARLFSLLGVALPNFVWALLMMIVLAFWYQWLPLSGRLSEWLTPPPHVTGLYTVDALIAGQWGVALDALLHIILPAFALSLSGMAQISRLTRTNMVDSYDRPYVEFARAYGLSETSVAFKWALRPALIPTLMILGMQIVALLGNAFLVETIFMWPGLAKYGVNAIVRKDLNAVVGVVMVISFFFVLVNMIVDTVVSFIDPKIRLKSS</sequence>
<dbReference type="AlphaFoldDB" id="A0A1X7FY98"/>
<evidence type="ECO:0000256" key="2">
    <source>
        <dbReference type="ARBA" id="ARBA00022448"/>
    </source>
</evidence>
<name>A0A1X7FY98_9HYPH</name>
<dbReference type="PANTHER" id="PTHR43163">
    <property type="entry name" value="DIPEPTIDE TRANSPORT SYSTEM PERMEASE PROTEIN DPPB-RELATED"/>
    <property type="match status" value="1"/>
</dbReference>
<evidence type="ECO:0000313" key="9">
    <source>
        <dbReference type="EMBL" id="SMF60859.1"/>
    </source>
</evidence>
<dbReference type="RefSeq" id="WP_085423985.1">
    <property type="nucleotide sequence ID" value="NZ_FXAF01000008.1"/>
</dbReference>
<dbReference type="SUPFAM" id="SSF161098">
    <property type="entry name" value="MetI-like"/>
    <property type="match status" value="1"/>
</dbReference>
<dbReference type="InterPro" id="IPR035906">
    <property type="entry name" value="MetI-like_sf"/>
</dbReference>
<dbReference type="Pfam" id="PF19300">
    <property type="entry name" value="BPD_transp_1_N"/>
    <property type="match status" value="1"/>
</dbReference>
<evidence type="ECO:0000259" key="8">
    <source>
        <dbReference type="PROSITE" id="PS50928"/>
    </source>
</evidence>
<dbReference type="CDD" id="cd06261">
    <property type="entry name" value="TM_PBP2"/>
    <property type="match status" value="1"/>
</dbReference>
<evidence type="ECO:0000256" key="6">
    <source>
        <dbReference type="ARBA" id="ARBA00023136"/>
    </source>
</evidence>
<evidence type="ECO:0000256" key="7">
    <source>
        <dbReference type="RuleBase" id="RU363032"/>
    </source>
</evidence>
<keyword evidence="6 7" id="KW-0472">Membrane</keyword>
<comment type="similarity">
    <text evidence="7">Belongs to the binding-protein-dependent transport system permease family.</text>
</comment>
<organism evidence="9 10">
    <name type="scientific">Xaviernesmea oryzae</name>
    <dbReference type="NCBI Taxonomy" id="464029"/>
    <lineage>
        <taxon>Bacteria</taxon>
        <taxon>Pseudomonadati</taxon>
        <taxon>Pseudomonadota</taxon>
        <taxon>Alphaproteobacteria</taxon>
        <taxon>Hyphomicrobiales</taxon>
        <taxon>Rhizobiaceae</taxon>
        <taxon>Rhizobium/Agrobacterium group</taxon>
        <taxon>Xaviernesmea</taxon>
    </lineage>
</organism>
<feature type="transmembrane region" description="Helical" evidence="7">
    <location>
        <begin position="256"/>
        <end position="282"/>
    </location>
</feature>
<dbReference type="GO" id="GO:0005886">
    <property type="term" value="C:plasma membrane"/>
    <property type="evidence" value="ECO:0007669"/>
    <property type="project" value="UniProtKB-SubCell"/>
</dbReference>
<dbReference type="GO" id="GO:0071916">
    <property type="term" value="F:dipeptide transmembrane transporter activity"/>
    <property type="evidence" value="ECO:0007669"/>
    <property type="project" value="TreeGrafter"/>
</dbReference>
<evidence type="ECO:0000256" key="3">
    <source>
        <dbReference type="ARBA" id="ARBA00022475"/>
    </source>
</evidence>
<evidence type="ECO:0000256" key="5">
    <source>
        <dbReference type="ARBA" id="ARBA00022989"/>
    </source>
</evidence>
<feature type="transmembrane region" description="Helical" evidence="7">
    <location>
        <begin position="302"/>
        <end position="328"/>
    </location>
</feature>
<dbReference type="Pfam" id="PF00528">
    <property type="entry name" value="BPD_transp_1"/>
    <property type="match status" value="1"/>
</dbReference>